<protein>
    <submittedName>
        <fullName evidence="3">Activator of HSP90 ATPase</fullName>
    </submittedName>
</protein>
<dbReference type="RefSeq" id="WP_034369816.1">
    <property type="nucleotide sequence ID" value="NZ_AWOR01000046.1"/>
</dbReference>
<proteinExistence type="inferred from homology"/>
<dbReference type="InterPro" id="IPR013538">
    <property type="entry name" value="ASHA1/2-like_C"/>
</dbReference>
<sequence length="152" mass="17087">MVDIIHRIGIRAPIGDVFQAISSAAGIAGWWTREMDASAGTDVAMSARFTDQAGRELGKICFDLVKQDREHSVRWRFTDGPEEWIGTEATFELSRQDGYTILLFGHRSWRETVEFTAHCSMKWAVFLLSLKALAETGKGSPSPHDTKIDNWN</sequence>
<reference evidence="3 4" key="1">
    <citation type="submission" date="2013-09" db="EMBL/GenBank/DDBJ databases">
        <title>High correlation between genotypes and phenotypes of environmental bacteria Comamonas testosteroni strains.</title>
        <authorList>
            <person name="Liu L."/>
            <person name="Zhu W."/>
            <person name="Xia X."/>
            <person name="Xu B."/>
            <person name="Luo M."/>
            <person name="Wang G."/>
        </authorList>
    </citation>
    <scope>NUCLEOTIDE SEQUENCE [LARGE SCALE GENOMIC DNA]</scope>
    <source>
        <strain evidence="3 4">JL40</strain>
    </source>
</reference>
<evidence type="ECO:0000256" key="1">
    <source>
        <dbReference type="ARBA" id="ARBA00006817"/>
    </source>
</evidence>
<feature type="domain" description="Activator of Hsp90 ATPase homologue 1/2-like C-terminal" evidence="2">
    <location>
        <begin position="11"/>
        <end position="135"/>
    </location>
</feature>
<comment type="similarity">
    <text evidence="1">Belongs to the AHA1 family.</text>
</comment>
<gene>
    <name evidence="3" type="ORF">P353_13485</name>
</gene>
<organism evidence="3 4">
    <name type="scientific">Comamonas testosteroni</name>
    <name type="common">Pseudomonas testosteroni</name>
    <dbReference type="NCBI Taxonomy" id="285"/>
    <lineage>
        <taxon>Bacteria</taxon>
        <taxon>Pseudomonadati</taxon>
        <taxon>Pseudomonadota</taxon>
        <taxon>Betaproteobacteria</taxon>
        <taxon>Burkholderiales</taxon>
        <taxon>Comamonadaceae</taxon>
        <taxon>Comamonas</taxon>
    </lineage>
</organism>
<dbReference type="CDD" id="cd07814">
    <property type="entry name" value="SRPBCC_CalC_Aha1-like"/>
    <property type="match status" value="1"/>
</dbReference>
<dbReference type="Pfam" id="PF08327">
    <property type="entry name" value="AHSA1"/>
    <property type="match status" value="1"/>
</dbReference>
<dbReference type="SUPFAM" id="SSF55961">
    <property type="entry name" value="Bet v1-like"/>
    <property type="match status" value="1"/>
</dbReference>
<evidence type="ECO:0000313" key="4">
    <source>
        <dbReference type="Proteomes" id="UP000029553"/>
    </source>
</evidence>
<name>A0A096HLA0_COMTE</name>
<dbReference type="AlphaFoldDB" id="A0A096HLA0"/>
<dbReference type="Gene3D" id="3.30.530.20">
    <property type="match status" value="1"/>
</dbReference>
<evidence type="ECO:0000313" key="3">
    <source>
        <dbReference type="EMBL" id="KGH29667.1"/>
    </source>
</evidence>
<dbReference type="Proteomes" id="UP000029553">
    <property type="component" value="Unassembled WGS sequence"/>
</dbReference>
<accession>A0A096HLA0</accession>
<evidence type="ECO:0000259" key="2">
    <source>
        <dbReference type="Pfam" id="PF08327"/>
    </source>
</evidence>
<dbReference type="InterPro" id="IPR023393">
    <property type="entry name" value="START-like_dom_sf"/>
</dbReference>
<comment type="caution">
    <text evidence="3">The sequence shown here is derived from an EMBL/GenBank/DDBJ whole genome shotgun (WGS) entry which is preliminary data.</text>
</comment>
<dbReference type="EMBL" id="AWOR01000046">
    <property type="protein sequence ID" value="KGH29667.1"/>
    <property type="molecule type" value="Genomic_DNA"/>
</dbReference>